<organism evidence="1 2">
    <name type="scientific">Paenibacillus albus</name>
    <dbReference type="NCBI Taxonomy" id="2495582"/>
    <lineage>
        <taxon>Bacteria</taxon>
        <taxon>Bacillati</taxon>
        <taxon>Bacillota</taxon>
        <taxon>Bacilli</taxon>
        <taxon>Bacillales</taxon>
        <taxon>Paenibacillaceae</taxon>
        <taxon>Paenibacillus</taxon>
    </lineage>
</organism>
<reference evidence="2" key="1">
    <citation type="submission" date="2018-12" db="EMBL/GenBank/DDBJ databases">
        <title>Genome sequence of Peanibacillus sp.</title>
        <authorList>
            <person name="Subramani G."/>
            <person name="Srinivasan S."/>
            <person name="Kim M.K."/>
        </authorList>
    </citation>
    <scope>NUCLEOTIDE SEQUENCE [LARGE SCALE GENOMIC DNA]</scope>
    <source>
        <strain evidence="2">18JY67-1</strain>
    </source>
</reference>
<protein>
    <submittedName>
        <fullName evidence="1">Uncharacterized protein</fullName>
    </submittedName>
</protein>
<name>A0A3Q8X2P6_9BACL</name>
<dbReference type="RefSeq" id="WP_126011416.1">
    <property type="nucleotide sequence ID" value="NZ_CP034437.1"/>
</dbReference>
<dbReference type="EMBL" id="CP034437">
    <property type="protein sequence ID" value="AZN38351.1"/>
    <property type="molecule type" value="Genomic_DNA"/>
</dbReference>
<evidence type="ECO:0000313" key="2">
    <source>
        <dbReference type="Proteomes" id="UP000272528"/>
    </source>
</evidence>
<dbReference type="Proteomes" id="UP000272528">
    <property type="component" value="Chromosome"/>
</dbReference>
<dbReference type="KEGG" id="palb:EJC50_00660"/>
<sequence length="64" mass="7166">MVKIRTRGLAIDNHSGLSSKKFDAYEITPTLPEPNDKVRDREISEAIAKWKNGVSIEIAAKLDK</sequence>
<evidence type="ECO:0000313" key="1">
    <source>
        <dbReference type="EMBL" id="AZN38351.1"/>
    </source>
</evidence>
<accession>A0A3Q8X2P6</accession>
<gene>
    <name evidence="1" type="ORF">EJC50_00660</name>
</gene>
<proteinExistence type="predicted"/>
<dbReference type="AlphaFoldDB" id="A0A3Q8X2P6"/>
<keyword evidence="2" id="KW-1185">Reference proteome</keyword>
<dbReference type="OrthoDB" id="9887836at2"/>